<gene>
    <name evidence="10" type="ORF">K8W17_02475</name>
</gene>
<protein>
    <recommendedName>
        <fullName evidence="8">Energy-coupling factor transporter ATP-binding protein EcfA2</fullName>
        <ecNumber evidence="8">7.-.-.-</ecNumber>
    </recommendedName>
</protein>
<evidence type="ECO:0000256" key="8">
    <source>
        <dbReference type="RuleBase" id="RU365104"/>
    </source>
</evidence>
<reference evidence="10" key="2">
    <citation type="submission" date="2021-09" db="EMBL/GenBank/DDBJ databases">
        <authorList>
            <person name="Gilroy R."/>
        </authorList>
    </citation>
    <scope>NUCLEOTIDE SEQUENCE</scope>
    <source>
        <strain evidence="10">CHK173-2119</strain>
    </source>
</reference>
<dbReference type="EMBL" id="DYXY01000061">
    <property type="protein sequence ID" value="HJE14927.1"/>
    <property type="molecule type" value="Genomic_DNA"/>
</dbReference>
<dbReference type="NCBIfam" id="NF010155">
    <property type="entry name" value="PRK13634.1"/>
    <property type="match status" value="1"/>
</dbReference>
<keyword evidence="6" id="KW-1278">Translocase</keyword>
<dbReference type="AlphaFoldDB" id="A0A921DUU2"/>
<reference evidence="10" key="1">
    <citation type="journal article" date="2021" name="PeerJ">
        <title>Extensive microbial diversity within the chicken gut microbiome revealed by metagenomics and culture.</title>
        <authorList>
            <person name="Gilroy R."/>
            <person name="Ravi A."/>
            <person name="Getino M."/>
            <person name="Pursley I."/>
            <person name="Horton D.L."/>
            <person name="Alikhan N.F."/>
            <person name="Baker D."/>
            <person name="Gharbi K."/>
            <person name="Hall N."/>
            <person name="Watson M."/>
            <person name="Adriaenssens E.M."/>
            <person name="Foster-Nyarko E."/>
            <person name="Jarju S."/>
            <person name="Secka A."/>
            <person name="Antonio M."/>
            <person name="Oren A."/>
            <person name="Chaudhuri R.R."/>
            <person name="La Ragione R."/>
            <person name="Hildebrand F."/>
            <person name="Pallen M.J."/>
        </authorList>
    </citation>
    <scope>NUCLEOTIDE SEQUENCE</scope>
    <source>
        <strain evidence="10">CHK173-2119</strain>
    </source>
</reference>
<evidence type="ECO:0000256" key="5">
    <source>
        <dbReference type="ARBA" id="ARBA00022840"/>
    </source>
</evidence>
<proteinExistence type="inferred from homology"/>
<evidence type="ECO:0000256" key="2">
    <source>
        <dbReference type="ARBA" id="ARBA00022448"/>
    </source>
</evidence>
<dbReference type="PROSITE" id="PS00211">
    <property type="entry name" value="ABC_TRANSPORTER_1"/>
    <property type="match status" value="1"/>
</dbReference>
<comment type="subunit">
    <text evidence="8">Forms a stable energy-coupling factor (ECF) transporter complex composed of 2 membrane-embedded substrate-binding proteins (S component), 2 ATP-binding proteins (A component) and 2 transmembrane proteins (T component).</text>
</comment>
<dbReference type="CDD" id="cd03225">
    <property type="entry name" value="ABC_cobalt_CbiO_domain1"/>
    <property type="match status" value="1"/>
</dbReference>
<dbReference type="InterPro" id="IPR015856">
    <property type="entry name" value="ABC_transpr_CbiO/EcfA_su"/>
</dbReference>
<dbReference type="InterPro" id="IPR003439">
    <property type="entry name" value="ABC_transporter-like_ATP-bd"/>
</dbReference>
<evidence type="ECO:0000256" key="6">
    <source>
        <dbReference type="ARBA" id="ARBA00022967"/>
    </source>
</evidence>
<accession>A0A921DUU2</accession>
<dbReference type="Pfam" id="PF00005">
    <property type="entry name" value="ABC_tran"/>
    <property type="match status" value="1"/>
</dbReference>
<sequence length="289" mass="32068">MDIAFKNVNYTYQVNSPLATVGLKNINLEFKSGTYTAIIGQTGSGKSTLLQHLNALLRPTSGEVVVGSQVVTSTTKNKELYDLRRKVGLVFQFPESQLFEETVLKDVAFAPKNFGKSEDEANQIAKEALRLVGIDESLENKMPFDLSGGQMRRVAIAGVLAMEPEVLVLDEPTAGLDPLGRQQIMDLFLSIHQKRHLTTILVTHQMDDVVNYADDVAVLEHGEVIKFGTPQEVFADLQWLNEHNLELPSTGQLVQQLIKKGFQFERLPLTEAELITALKPQLERGPKNG</sequence>
<keyword evidence="7 8" id="KW-0472">Membrane</keyword>
<dbReference type="Gene3D" id="3.40.50.300">
    <property type="entry name" value="P-loop containing nucleotide triphosphate hydrolases"/>
    <property type="match status" value="1"/>
</dbReference>
<evidence type="ECO:0000256" key="3">
    <source>
        <dbReference type="ARBA" id="ARBA00022475"/>
    </source>
</evidence>
<evidence type="ECO:0000259" key="9">
    <source>
        <dbReference type="PROSITE" id="PS50893"/>
    </source>
</evidence>
<dbReference type="PROSITE" id="PS50893">
    <property type="entry name" value="ABC_TRANSPORTER_2"/>
    <property type="match status" value="1"/>
</dbReference>
<keyword evidence="2 8" id="KW-0813">Transport</keyword>
<evidence type="ECO:0000256" key="4">
    <source>
        <dbReference type="ARBA" id="ARBA00022741"/>
    </source>
</evidence>
<dbReference type="InterPro" id="IPR030946">
    <property type="entry name" value="EcfA2"/>
</dbReference>
<dbReference type="Proteomes" id="UP000774947">
    <property type="component" value="Unassembled WGS sequence"/>
</dbReference>
<evidence type="ECO:0000313" key="10">
    <source>
        <dbReference type="EMBL" id="HJE14927.1"/>
    </source>
</evidence>
<dbReference type="EC" id="7.-.-.-" evidence="8"/>
<comment type="subcellular location">
    <subcellularLocation>
        <location evidence="1 8">Cell membrane</location>
        <topology evidence="1 8">Peripheral membrane protein</topology>
    </subcellularLocation>
</comment>
<keyword evidence="3 8" id="KW-1003">Cell membrane</keyword>
<dbReference type="InterPro" id="IPR003593">
    <property type="entry name" value="AAA+_ATPase"/>
</dbReference>
<name>A0A921DUU2_9LACO</name>
<dbReference type="GO" id="GO:0005524">
    <property type="term" value="F:ATP binding"/>
    <property type="evidence" value="ECO:0007669"/>
    <property type="project" value="UniProtKB-UniRule"/>
</dbReference>
<dbReference type="GO" id="GO:0043190">
    <property type="term" value="C:ATP-binding cassette (ABC) transporter complex"/>
    <property type="evidence" value="ECO:0007669"/>
    <property type="project" value="TreeGrafter"/>
</dbReference>
<evidence type="ECO:0000256" key="7">
    <source>
        <dbReference type="ARBA" id="ARBA00023136"/>
    </source>
</evidence>
<dbReference type="GO" id="GO:0016887">
    <property type="term" value="F:ATP hydrolysis activity"/>
    <property type="evidence" value="ECO:0007669"/>
    <property type="project" value="InterPro"/>
</dbReference>
<comment type="similarity">
    <text evidence="8">Belongs to the ABC transporter superfamily. Energy-coupling factor EcfA family.</text>
</comment>
<dbReference type="SMART" id="SM00382">
    <property type="entry name" value="AAA"/>
    <property type="match status" value="1"/>
</dbReference>
<comment type="caution">
    <text evidence="10">The sequence shown here is derived from an EMBL/GenBank/DDBJ whole genome shotgun (WGS) entry which is preliminary data.</text>
</comment>
<keyword evidence="4 8" id="KW-0547">Nucleotide-binding</keyword>
<dbReference type="PANTHER" id="PTHR43553:SF27">
    <property type="entry name" value="ENERGY-COUPLING FACTOR TRANSPORTER ATP-BINDING PROTEIN ECFA2"/>
    <property type="match status" value="1"/>
</dbReference>
<comment type="function">
    <text evidence="8">ATP-binding (A) component of a common energy-coupling factor (ECF) ABC-transporter complex.</text>
</comment>
<feature type="domain" description="ABC transporter" evidence="9">
    <location>
        <begin position="3"/>
        <end position="246"/>
    </location>
</feature>
<organism evidence="10 11">
    <name type="scientific">Lapidilactobacillus dextrinicus</name>
    <dbReference type="NCBI Taxonomy" id="51664"/>
    <lineage>
        <taxon>Bacteria</taxon>
        <taxon>Bacillati</taxon>
        <taxon>Bacillota</taxon>
        <taxon>Bacilli</taxon>
        <taxon>Lactobacillales</taxon>
        <taxon>Lactobacillaceae</taxon>
        <taxon>Lapidilactobacillus</taxon>
    </lineage>
</organism>
<dbReference type="InterPro" id="IPR027417">
    <property type="entry name" value="P-loop_NTPase"/>
</dbReference>
<dbReference type="RefSeq" id="WP_270330765.1">
    <property type="nucleotide sequence ID" value="NZ_JAQEIC010000004.1"/>
</dbReference>
<dbReference type="FunFam" id="3.40.50.300:FF:000224">
    <property type="entry name" value="Energy-coupling factor transporter ATP-binding protein EcfA"/>
    <property type="match status" value="1"/>
</dbReference>
<dbReference type="PANTHER" id="PTHR43553">
    <property type="entry name" value="HEAVY METAL TRANSPORTER"/>
    <property type="match status" value="1"/>
</dbReference>
<dbReference type="InterPro" id="IPR050095">
    <property type="entry name" value="ECF_ABC_transporter_ATP-bd"/>
</dbReference>
<dbReference type="SUPFAM" id="SSF52540">
    <property type="entry name" value="P-loop containing nucleoside triphosphate hydrolases"/>
    <property type="match status" value="1"/>
</dbReference>
<evidence type="ECO:0000313" key="11">
    <source>
        <dbReference type="Proteomes" id="UP000774947"/>
    </source>
</evidence>
<keyword evidence="5 8" id="KW-0067">ATP-binding</keyword>
<dbReference type="NCBIfam" id="TIGR04521">
    <property type="entry name" value="ECF_ATPase_2"/>
    <property type="match status" value="1"/>
</dbReference>
<dbReference type="GO" id="GO:0042626">
    <property type="term" value="F:ATPase-coupled transmembrane transporter activity"/>
    <property type="evidence" value="ECO:0007669"/>
    <property type="project" value="TreeGrafter"/>
</dbReference>
<dbReference type="InterPro" id="IPR017871">
    <property type="entry name" value="ABC_transporter-like_CS"/>
</dbReference>
<evidence type="ECO:0000256" key="1">
    <source>
        <dbReference type="ARBA" id="ARBA00004202"/>
    </source>
</evidence>